<dbReference type="SMART" id="SM00355">
    <property type="entry name" value="ZnF_C2H2"/>
    <property type="match status" value="3"/>
</dbReference>
<dbReference type="InterPro" id="IPR013087">
    <property type="entry name" value="Znf_C2H2_type"/>
</dbReference>
<feature type="domain" description="C2H2-type" evidence="2">
    <location>
        <begin position="208"/>
        <end position="231"/>
    </location>
</feature>
<accession>A0A8C0VZ97</accession>
<gene>
    <name evidence="3" type="primary">Znf511</name>
</gene>
<dbReference type="Ensembl" id="ENSCCNT00000001830.1">
    <property type="protein sequence ID" value="ENSCCNP00000001384.1"/>
    <property type="gene ID" value="ENSCCNG00000001486.1"/>
</dbReference>
<sequence>MRAPARQGQPGSPPSAPRAPAAAGTAKAHSTRGQGLWAKVGDEPRASRDHRLQEGDRLERVRVRVLGGGAGRRNLRTPPRSSRPPHPPRLRPSRDLPPPGPTQEVRLRHVRPRPADGGRLAAAPSVMLLPPAVSARLAGAPGTAEPLPVERDPAAGAPPFRFAARPVRFPRDHEFFEDGDVQRHLYLQDVLTQVAEAPERSRVPEFTCHVAGCCQVFAALEDYQHHYHVMHGNACSLCSRAFPSSHLLEAHILEWHDSLFQILAERQDMYQCLVVGCPEKFKTSQDRKDHMVRLHLYPADFRFDKPKTSRGPAVSGAEAGLSARTQEDDGTPWKSARNPLCRLPVGGPTATGQCGHLEIVLSMCSDTEPMIFLRR</sequence>
<protein>
    <recommendedName>
        <fullName evidence="2">C2H2-type domain-containing protein</fullName>
    </recommendedName>
</protein>
<feature type="domain" description="C2H2-type" evidence="2">
    <location>
        <begin position="272"/>
        <end position="295"/>
    </location>
</feature>
<dbReference type="Gene3D" id="3.30.160.60">
    <property type="entry name" value="Classic Zinc Finger"/>
    <property type="match status" value="1"/>
</dbReference>
<dbReference type="PANTHER" id="PTHR21354:SF0">
    <property type="entry name" value="ZINC FINGER PROTEIN 511"/>
    <property type="match status" value="1"/>
</dbReference>
<evidence type="ECO:0000259" key="2">
    <source>
        <dbReference type="PROSITE" id="PS00028"/>
    </source>
</evidence>
<feature type="region of interest" description="Disordered" evidence="1">
    <location>
        <begin position="307"/>
        <end position="335"/>
    </location>
</feature>
<dbReference type="PROSITE" id="PS00028">
    <property type="entry name" value="ZINC_FINGER_C2H2_1"/>
    <property type="match status" value="3"/>
</dbReference>
<dbReference type="AlphaFoldDB" id="A0A8C0VZ97"/>
<name>A0A8C0VZ97_CASCN</name>
<feature type="compositionally biased region" description="Basic and acidic residues" evidence="1">
    <location>
        <begin position="40"/>
        <end position="62"/>
    </location>
</feature>
<evidence type="ECO:0000256" key="1">
    <source>
        <dbReference type="SAM" id="MobiDB-lite"/>
    </source>
</evidence>
<dbReference type="PANTHER" id="PTHR21354">
    <property type="entry name" value="ZINC FINGER PROTEIN 511"/>
    <property type="match status" value="1"/>
</dbReference>
<dbReference type="InterPro" id="IPR039258">
    <property type="entry name" value="ZNF511"/>
</dbReference>
<feature type="compositionally biased region" description="Low complexity" evidence="1">
    <location>
        <begin position="1"/>
        <end position="10"/>
    </location>
</feature>
<feature type="domain" description="C2H2-type" evidence="2">
    <location>
        <begin position="235"/>
        <end position="256"/>
    </location>
</feature>
<organism evidence="3">
    <name type="scientific">Castor canadensis</name>
    <name type="common">American beaver</name>
    <dbReference type="NCBI Taxonomy" id="51338"/>
    <lineage>
        <taxon>Eukaryota</taxon>
        <taxon>Metazoa</taxon>
        <taxon>Chordata</taxon>
        <taxon>Craniata</taxon>
        <taxon>Vertebrata</taxon>
        <taxon>Euteleostomi</taxon>
        <taxon>Mammalia</taxon>
        <taxon>Eutheria</taxon>
        <taxon>Euarchontoglires</taxon>
        <taxon>Glires</taxon>
        <taxon>Rodentia</taxon>
        <taxon>Castorimorpha</taxon>
        <taxon>Castoridae</taxon>
        <taxon>Castor</taxon>
    </lineage>
</organism>
<evidence type="ECO:0000313" key="3">
    <source>
        <dbReference type="Ensembl" id="ENSCCNP00000001384.1"/>
    </source>
</evidence>
<feature type="region of interest" description="Disordered" evidence="1">
    <location>
        <begin position="1"/>
        <end position="119"/>
    </location>
</feature>
<proteinExistence type="predicted"/>
<reference evidence="3" key="1">
    <citation type="submission" date="2023-09" db="UniProtKB">
        <authorList>
            <consortium name="Ensembl"/>
        </authorList>
    </citation>
    <scope>IDENTIFICATION</scope>
</reference>